<gene>
    <name evidence="2" type="ORF">L211DRAFT_844474</name>
</gene>
<evidence type="ECO:0000313" key="2">
    <source>
        <dbReference type="EMBL" id="RPB29498.1"/>
    </source>
</evidence>
<evidence type="ECO:0000313" key="3">
    <source>
        <dbReference type="Proteomes" id="UP000267821"/>
    </source>
</evidence>
<sequence>MGSSLQRNPSQLNTTPETTEGYDAIYTDDNSNKAAIRSVTFPAARGSCLGSPADKGGQPPLPGPAEYEATQAQPSVPGRTEADMLEHPVLISGCRDLHAGHGGHGSSINNVACVYGGIEFPICWEPYRTQTAQISSAEAPTGMGDHNVEPLELYYQRMLGVDDQMQCHEPENISEPDEDEGMLMMKSSNTSLKLEVGGAGSYAADALSQEHYEGQNYPKPVPQHIPQIHVQAVTPPDSKLALYVTQDAISTGRPSPAPAPIALITSNRLPENVGLATPEYTLVSQFNTPSPTSFLPRFIHREAREEGGQGFIPKLESFTNWPGNPSPRGQQKVSRAYAYHPRRYTSPDSDISDSFLRALIPTPVPLGRELTNPGSATIEDTDYPVVVCGFDCPPENYIHDYFTKEALRCRWEISQSYTQWPKLKTPNRGGPFNEMEDICGIFLRQYHARG</sequence>
<reference evidence="2 3" key="1">
    <citation type="journal article" date="2018" name="Nat. Ecol. Evol.">
        <title>Pezizomycetes genomes reveal the molecular basis of ectomycorrhizal truffle lifestyle.</title>
        <authorList>
            <person name="Murat C."/>
            <person name="Payen T."/>
            <person name="Noel B."/>
            <person name="Kuo A."/>
            <person name="Morin E."/>
            <person name="Chen J."/>
            <person name="Kohler A."/>
            <person name="Krizsan K."/>
            <person name="Balestrini R."/>
            <person name="Da Silva C."/>
            <person name="Montanini B."/>
            <person name="Hainaut M."/>
            <person name="Levati E."/>
            <person name="Barry K.W."/>
            <person name="Belfiori B."/>
            <person name="Cichocki N."/>
            <person name="Clum A."/>
            <person name="Dockter R.B."/>
            <person name="Fauchery L."/>
            <person name="Guy J."/>
            <person name="Iotti M."/>
            <person name="Le Tacon F."/>
            <person name="Lindquist E.A."/>
            <person name="Lipzen A."/>
            <person name="Malagnac F."/>
            <person name="Mello A."/>
            <person name="Molinier V."/>
            <person name="Miyauchi S."/>
            <person name="Poulain J."/>
            <person name="Riccioni C."/>
            <person name="Rubini A."/>
            <person name="Sitrit Y."/>
            <person name="Splivallo R."/>
            <person name="Traeger S."/>
            <person name="Wang M."/>
            <person name="Zifcakova L."/>
            <person name="Wipf D."/>
            <person name="Zambonelli A."/>
            <person name="Paolocci F."/>
            <person name="Nowrousian M."/>
            <person name="Ottonello S."/>
            <person name="Baldrian P."/>
            <person name="Spatafora J.W."/>
            <person name="Henrissat B."/>
            <person name="Nagy L.G."/>
            <person name="Aury J.M."/>
            <person name="Wincker P."/>
            <person name="Grigoriev I.V."/>
            <person name="Bonfante P."/>
            <person name="Martin F.M."/>
        </authorList>
    </citation>
    <scope>NUCLEOTIDE SEQUENCE [LARGE SCALE GENOMIC DNA]</scope>
    <source>
        <strain evidence="2 3">ATCC MYA-4762</strain>
    </source>
</reference>
<proteinExistence type="predicted"/>
<dbReference type="Proteomes" id="UP000267821">
    <property type="component" value="Unassembled WGS sequence"/>
</dbReference>
<dbReference type="InParanoid" id="A0A3N4M6V2"/>
<feature type="region of interest" description="Disordered" evidence="1">
    <location>
        <begin position="1"/>
        <end position="26"/>
    </location>
</feature>
<evidence type="ECO:0000256" key="1">
    <source>
        <dbReference type="SAM" id="MobiDB-lite"/>
    </source>
</evidence>
<organism evidence="2 3">
    <name type="scientific">Terfezia boudieri ATCC MYA-4762</name>
    <dbReference type="NCBI Taxonomy" id="1051890"/>
    <lineage>
        <taxon>Eukaryota</taxon>
        <taxon>Fungi</taxon>
        <taxon>Dikarya</taxon>
        <taxon>Ascomycota</taxon>
        <taxon>Pezizomycotina</taxon>
        <taxon>Pezizomycetes</taxon>
        <taxon>Pezizales</taxon>
        <taxon>Pezizaceae</taxon>
        <taxon>Terfezia</taxon>
    </lineage>
</organism>
<keyword evidence="3" id="KW-1185">Reference proteome</keyword>
<accession>A0A3N4M6V2</accession>
<feature type="region of interest" description="Disordered" evidence="1">
    <location>
        <begin position="47"/>
        <end position="77"/>
    </location>
</feature>
<feature type="compositionally biased region" description="Polar residues" evidence="1">
    <location>
        <begin position="1"/>
        <end position="18"/>
    </location>
</feature>
<protein>
    <submittedName>
        <fullName evidence="2">Uncharacterized protein</fullName>
    </submittedName>
</protein>
<name>A0A3N4M6V2_9PEZI</name>
<dbReference type="OrthoDB" id="5307334at2759"/>
<dbReference type="AlphaFoldDB" id="A0A3N4M6V2"/>
<dbReference type="EMBL" id="ML121527">
    <property type="protein sequence ID" value="RPB29498.1"/>
    <property type="molecule type" value="Genomic_DNA"/>
</dbReference>